<gene>
    <name evidence="7" type="primary">cheR1</name>
    <name evidence="7" type="ORF">GCM10007392_17020</name>
</gene>
<protein>
    <recommendedName>
        <fullName evidence="2">protein-glutamate O-methyltransferase</fullName>
        <ecNumber evidence="2">2.1.1.80</ecNumber>
    </recommendedName>
</protein>
<dbReference type="EC" id="2.1.1.80" evidence="2"/>
<dbReference type="SUPFAM" id="SSF53335">
    <property type="entry name" value="S-adenosyl-L-methionine-dependent methyltransferases"/>
    <property type="match status" value="1"/>
</dbReference>
<accession>A0A918K7V5</accession>
<evidence type="ECO:0000259" key="6">
    <source>
        <dbReference type="PROSITE" id="PS50123"/>
    </source>
</evidence>
<feature type="domain" description="CheR-type methyltransferase" evidence="6">
    <location>
        <begin position="1"/>
        <end position="274"/>
    </location>
</feature>
<dbReference type="EMBL" id="BMXR01000004">
    <property type="protein sequence ID" value="GGX50461.1"/>
    <property type="molecule type" value="Genomic_DNA"/>
</dbReference>
<dbReference type="InterPro" id="IPR036804">
    <property type="entry name" value="CheR_N_sf"/>
</dbReference>
<keyword evidence="8" id="KW-1185">Reference proteome</keyword>
<dbReference type="PRINTS" id="PR00996">
    <property type="entry name" value="CHERMTFRASE"/>
</dbReference>
<dbReference type="Pfam" id="PF01739">
    <property type="entry name" value="CheR"/>
    <property type="match status" value="1"/>
</dbReference>
<sequence length="274" mass="30971">MVDVNEGYDAFCDFLEKHSGICLGTSKQYLVSSRLRKILQQESVRNLNELVSAISRPGGQKLKTAVIDAMTTNETLWFRDIHPFRILEEKLLPEFYGQRPSRPLRIWSAACSTGQEPYSISMMIEEYKARNRVFNSGEKIVATDISPSALAAAKSAEYAMLAIGRGLDTDRLKKHFEETPGGRWRVKPGIAQRVEFRAMNLQDSYALLGKFDIVFCRNVLIYFTADLKRDILTRIHATLNPGGYLLVGASEAVNGLGDLYEMVHCRPGIIYRKR</sequence>
<evidence type="ECO:0000256" key="4">
    <source>
        <dbReference type="ARBA" id="ARBA00022679"/>
    </source>
</evidence>
<dbReference type="Pfam" id="PF03705">
    <property type="entry name" value="CheR_N"/>
    <property type="match status" value="1"/>
</dbReference>
<dbReference type="GO" id="GO:0032259">
    <property type="term" value="P:methylation"/>
    <property type="evidence" value="ECO:0007669"/>
    <property type="project" value="UniProtKB-KW"/>
</dbReference>
<dbReference type="InterPro" id="IPR029063">
    <property type="entry name" value="SAM-dependent_MTases_sf"/>
</dbReference>
<dbReference type="RefSeq" id="WP_189608128.1">
    <property type="nucleotide sequence ID" value="NZ_BMXR01000004.1"/>
</dbReference>
<evidence type="ECO:0000256" key="5">
    <source>
        <dbReference type="ARBA" id="ARBA00022691"/>
    </source>
</evidence>
<dbReference type="Proteomes" id="UP000626148">
    <property type="component" value="Unassembled WGS sequence"/>
</dbReference>
<dbReference type="InterPro" id="IPR022641">
    <property type="entry name" value="CheR_N"/>
</dbReference>
<name>A0A918K7V5_9GAMM</name>
<reference evidence="7" key="1">
    <citation type="journal article" date="2014" name="Int. J. Syst. Evol. Microbiol.">
        <title>Complete genome sequence of Corynebacterium casei LMG S-19264T (=DSM 44701T), isolated from a smear-ripened cheese.</title>
        <authorList>
            <consortium name="US DOE Joint Genome Institute (JGI-PGF)"/>
            <person name="Walter F."/>
            <person name="Albersmeier A."/>
            <person name="Kalinowski J."/>
            <person name="Ruckert C."/>
        </authorList>
    </citation>
    <scope>NUCLEOTIDE SEQUENCE</scope>
    <source>
        <strain evidence="7">KCTC 22169</strain>
    </source>
</reference>
<dbReference type="SUPFAM" id="SSF47757">
    <property type="entry name" value="Chemotaxis receptor methyltransferase CheR, N-terminal domain"/>
    <property type="match status" value="1"/>
</dbReference>
<keyword evidence="3 7" id="KW-0489">Methyltransferase</keyword>
<comment type="caution">
    <text evidence="7">The sequence shown here is derived from an EMBL/GenBank/DDBJ whole genome shotgun (WGS) entry which is preliminary data.</text>
</comment>
<dbReference type="InterPro" id="IPR050903">
    <property type="entry name" value="Bact_Chemotaxis_MeTrfase"/>
</dbReference>
<dbReference type="GO" id="GO:0008983">
    <property type="term" value="F:protein-glutamate O-methyltransferase activity"/>
    <property type="evidence" value="ECO:0007669"/>
    <property type="project" value="UniProtKB-EC"/>
</dbReference>
<evidence type="ECO:0000313" key="8">
    <source>
        <dbReference type="Proteomes" id="UP000626148"/>
    </source>
</evidence>
<dbReference type="PANTHER" id="PTHR24422">
    <property type="entry name" value="CHEMOTAXIS PROTEIN METHYLTRANSFERASE"/>
    <property type="match status" value="1"/>
</dbReference>
<dbReference type="AlphaFoldDB" id="A0A918K7V5"/>
<evidence type="ECO:0000256" key="3">
    <source>
        <dbReference type="ARBA" id="ARBA00022603"/>
    </source>
</evidence>
<proteinExistence type="predicted"/>
<evidence type="ECO:0000256" key="1">
    <source>
        <dbReference type="ARBA" id="ARBA00001541"/>
    </source>
</evidence>
<dbReference type="Gene3D" id="1.10.155.10">
    <property type="entry name" value="Chemotaxis receptor methyltransferase CheR, N-terminal domain"/>
    <property type="match status" value="1"/>
</dbReference>
<reference evidence="7" key="2">
    <citation type="submission" date="2020-09" db="EMBL/GenBank/DDBJ databases">
        <authorList>
            <person name="Sun Q."/>
            <person name="Kim S."/>
        </authorList>
    </citation>
    <scope>NUCLEOTIDE SEQUENCE</scope>
    <source>
        <strain evidence="7">KCTC 22169</strain>
    </source>
</reference>
<evidence type="ECO:0000313" key="7">
    <source>
        <dbReference type="EMBL" id="GGX50461.1"/>
    </source>
</evidence>
<dbReference type="Gene3D" id="3.40.50.150">
    <property type="entry name" value="Vaccinia Virus protein VP39"/>
    <property type="match status" value="1"/>
</dbReference>
<dbReference type="CDD" id="cd02440">
    <property type="entry name" value="AdoMet_MTases"/>
    <property type="match status" value="1"/>
</dbReference>
<dbReference type="InterPro" id="IPR000780">
    <property type="entry name" value="CheR_MeTrfase"/>
</dbReference>
<keyword evidence="5" id="KW-0949">S-adenosyl-L-methionine</keyword>
<comment type="catalytic activity">
    <reaction evidence="1">
        <text>L-glutamyl-[protein] + S-adenosyl-L-methionine = [protein]-L-glutamate 5-O-methyl ester + S-adenosyl-L-homocysteine</text>
        <dbReference type="Rhea" id="RHEA:24452"/>
        <dbReference type="Rhea" id="RHEA-COMP:10208"/>
        <dbReference type="Rhea" id="RHEA-COMP:10311"/>
        <dbReference type="ChEBI" id="CHEBI:29973"/>
        <dbReference type="ChEBI" id="CHEBI:57856"/>
        <dbReference type="ChEBI" id="CHEBI:59789"/>
        <dbReference type="ChEBI" id="CHEBI:82795"/>
        <dbReference type="EC" id="2.1.1.80"/>
    </reaction>
</comment>
<dbReference type="SMART" id="SM00138">
    <property type="entry name" value="MeTrc"/>
    <property type="match status" value="1"/>
</dbReference>
<dbReference type="InterPro" id="IPR022642">
    <property type="entry name" value="CheR_C"/>
</dbReference>
<dbReference type="PANTHER" id="PTHR24422:SF21">
    <property type="entry name" value="CHEMOTAXIS PROTEIN METHYLTRANSFERASE 1"/>
    <property type="match status" value="1"/>
</dbReference>
<organism evidence="7 8">
    <name type="scientific">Saccharospirillum salsuginis</name>
    <dbReference type="NCBI Taxonomy" id="418750"/>
    <lineage>
        <taxon>Bacteria</taxon>
        <taxon>Pseudomonadati</taxon>
        <taxon>Pseudomonadota</taxon>
        <taxon>Gammaproteobacteria</taxon>
        <taxon>Oceanospirillales</taxon>
        <taxon>Saccharospirillaceae</taxon>
        <taxon>Saccharospirillum</taxon>
    </lineage>
</organism>
<keyword evidence="4" id="KW-0808">Transferase</keyword>
<evidence type="ECO:0000256" key="2">
    <source>
        <dbReference type="ARBA" id="ARBA00012534"/>
    </source>
</evidence>
<dbReference type="PROSITE" id="PS50123">
    <property type="entry name" value="CHER"/>
    <property type="match status" value="1"/>
</dbReference>